<accession>A0AAD3D983</accession>
<dbReference type="EMBL" id="BLLK01000062">
    <property type="protein sequence ID" value="GFH59130.1"/>
    <property type="molecule type" value="Genomic_DNA"/>
</dbReference>
<dbReference type="Pfam" id="PF01966">
    <property type="entry name" value="HD"/>
    <property type="match status" value="1"/>
</dbReference>
<evidence type="ECO:0000313" key="4">
    <source>
        <dbReference type="Proteomes" id="UP001054902"/>
    </source>
</evidence>
<evidence type="ECO:0000313" key="3">
    <source>
        <dbReference type="EMBL" id="GFH59130.1"/>
    </source>
</evidence>
<dbReference type="GO" id="GO:0008832">
    <property type="term" value="F:dGTPase activity"/>
    <property type="evidence" value="ECO:0007669"/>
    <property type="project" value="TreeGrafter"/>
</dbReference>
<dbReference type="InterPro" id="IPR006674">
    <property type="entry name" value="HD_domain"/>
</dbReference>
<evidence type="ECO:0000256" key="1">
    <source>
        <dbReference type="SAM" id="MobiDB-lite"/>
    </source>
</evidence>
<dbReference type="InterPro" id="IPR050135">
    <property type="entry name" value="dGTPase-like"/>
</dbReference>
<proteinExistence type="predicted"/>
<dbReference type="InterPro" id="IPR003607">
    <property type="entry name" value="HD/PDEase_dom"/>
</dbReference>
<feature type="region of interest" description="Disordered" evidence="1">
    <location>
        <begin position="662"/>
        <end position="684"/>
    </location>
</feature>
<dbReference type="AlphaFoldDB" id="A0AAD3D983"/>
<dbReference type="Gene3D" id="1.10.3210.10">
    <property type="entry name" value="Hypothetical protein af1432"/>
    <property type="match status" value="1"/>
</dbReference>
<organism evidence="3 4">
    <name type="scientific">Chaetoceros tenuissimus</name>
    <dbReference type="NCBI Taxonomy" id="426638"/>
    <lineage>
        <taxon>Eukaryota</taxon>
        <taxon>Sar</taxon>
        <taxon>Stramenopiles</taxon>
        <taxon>Ochrophyta</taxon>
        <taxon>Bacillariophyta</taxon>
        <taxon>Coscinodiscophyceae</taxon>
        <taxon>Chaetocerotophycidae</taxon>
        <taxon>Chaetocerotales</taxon>
        <taxon>Chaetocerotaceae</taxon>
        <taxon>Chaetoceros</taxon>
    </lineage>
</organism>
<evidence type="ECO:0000259" key="2">
    <source>
        <dbReference type="SMART" id="SM00471"/>
    </source>
</evidence>
<feature type="domain" description="HD/PDEase" evidence="2">
    <location>
        <begin position="68"/>
        <end position="214"/>
    </location>
</feature>
<protein>
    <recommendedName>
        <fullName evidence="2">HD/PDEase domain-containing protein</fullName>
    </recommendedName>
</protein>
<dbReference type="Proteomes" id="UP001054902">
    <property type="component" value="Unassembled WGS sequence"/>
</dbReference>
<comment type="caution">
    <text evidence="3">The sequence shown here is derived from an EMBL/GenBank/DDBJ whole genome shotgun (WGS) entry which is preliminary data.</text>
</comment>
<dbReference type="SMART" id="SM00471">
    <property type="entry name" value="HDc"/>
    <property type="match status" value="1"/>
</dbReference>
<dbReference type="PANTHER" id="PTHR11373">
    <property type="entry name" value="DEOXYNUCLEOSIDE TRIPHOSPHATE TRIPHOSPHOHYDROLASE"/>
    <property type="match status" value="1"/>
</dbReference>
<keyword evidence="4" id="KW-1185">Reference proteome</keyword>
<dbReference type="PANTHER" id="PTHR11373:SF4">
    <property type="entry name" value="DEOXYNUCLEOSIDE TRIPHOSPHATE TRIPHOSPHOHYDROLASE SAMHD1"/>
    <property type="match status" value="1"/>
</dbReference>
<dbReference type="GO" id="GO:0005634">
    <property type="term" value="C:nucleus"/>
    <property type="evidence" value="ECO:0007669"/>
    <property type="project" value="TreeGrafter"/>
</dbReference>
<dbReference type="CDD" id="cd00077">
    <property type="entry name" value="HDc"/>
    <property type="match status" value="1"/>
</dbReference>
<dbReference type="SUPFAM" id="SSF109604">
    <property type="entry name" value="HD-domain/PDEase-like"/>
    <property type="match status" value="1"/>
</dbReference>
<dbReference type="GO" id="GO:0006203">
    <property type="term" value="P:dGTP catabolic process"/>
    <property type="evidence" value="ECO:0007669"/>
    <property type="project" value="TreeGrafter"/>
</dbReference>
<sequence length="684" mass="78637">MNGIDESPSRKFKLRGLKKNYGSLRTNDDVHRSIKLCPLTLAVMDTPYMQRLRGLKQLGVSEFTYVPTTHCRFEHSLGTAHLAEQMLREIKNKQPNLNIEEKDIICVKIAGLLHDIGHGPFSHIYDGQFRSQLKKAEKRGEWLGQPFDLKKYEGLPKPIEGWEHEDGSLMMIDALLRYLGLEIDNFNLDKPLKQIGDGIDARCFGICDDNDDDEDDENFDGRAPLPSHCVLTSRDWIFIKECIVGNPLPPEGVSVSAFKKSKTRQQMIGRPDVHQEFLYDIISNRHSGLDVDKMDYYARDERRAFGVSGYVDPMLLENAYIAWGKCGNPSKCWKCRHSQSFDIKPSANNNKGDHLMIVYPTKMVHSVMNFFKTRFRNHQNLYTHPTTNAAGYMICDIFLLADSHFRLPSIEGGDHIDFNAPLEEKSKKRFSLPISRANCKPESYLMLKDSILDIIAASEDTNLRPARMLINRFRAHRVYKKVAEEAIASLDSWMGTLWNKSETEIAEEIVKQSQLQHSLEATYTLKLDDVIVEKRQIHHGMKDENPVNNIRFLPKSQLSKLRNPPESLPVAEAVDEQEYECSLPRNFLQRTLRVYCRSDNQEVCDHLTTCYHSFIEYVKKQTRHLPNRPKRKNSFQELNILSQSPKRYGTYSNDTFAVSQSSFHDEDDVGTDSDRLSNGNKRGL</sequence>
<dbReference type="Gene3D" id="3.30.70.2760">
    <property type="match status" value="1"/>
</dbReference>
<gene>
    <name evidence="3" type="ORF">CTEN210_15606</name>
</gene>
<name>A0AAD3D983_9STRA</name>
<reference evidence="3 4" key="1">
    <citation type="journal article" date="2021" name="Sci. Rep.">
        <title>The genome of the diatom Chaetoceros tenuissimus carries an ancient integrated fragment of an extant virus.</title>
        <authorList>
            <person name="Hongo Y."/>
            <person name="Kimura K."/>
            <person name="Takaki Y."/>
            <person name="Yoshida Y."/>
            <person name="Baba S."/>
            <person name="Kobayashi G."/>
            <person name="Nagasaki K."/>
            <person name="Hano T."/>
            <person name="Tomaru Y."/>
        </authorList>
    </citation>
    <scope>NUCLEOTIDE SEQUENCE [LARGE SCALE GENOMIC DNA]</scope>
    <source>
        <strain evidence="3 4">NIES-3715</strain>
    </source>
</reference>